<feature type="domain" description="Death" evidence="1">
    <location>
        <begin position="21"/>
        <end position="73"/>
    </location>
</feature>
<evidence type="ECO:0000259" key="1">
    <source>
        <dbReference type="PROSITE" id="PS50017"/>
    </source>
</evidence>
<accession>A0A915L513</accession>
<reference evidence="3" key="1">
    <citation type="submission" date="2022-11" db="UniProtKB">
        <authorList>
            <consortium name="WormBaseParasite"/>
        </authorList>
    </citation>
    <scope>IDENTIFICATION</scope>
</reference>
<sequence>DTHLIGSHHVEKLSKLIKNGWIKLAETLELYNSRENLSTLKKDDPVEVCSLILTTWTEKEGKRATVKKMRNILLTADLFYCSCEEAHQRQQLPQEIKIIITHIFSKIVMIAQNNGQTEESSEELKSRIERRAGTHATVFDSIARHEAPANIIFEDD</sequence>
<dbReference type="GO" id="GO:0007165">
    <property type="term" value="P:signal transduction"/>
    <property type="evidence" value="ECO:0007669"/>
    <property type="project" value="InterPro"/>
</dbReference>
<protein>
    <submittedName>
        <fullName evidence="3">Death domain-containing protein</fullName>
    </submittedName>
</protein>
<keyword evidence="2" id="KW-1185">Reference proteome</keyword>
<evidence type="ECO:0000313" key="2">
    <source>
        <dbReference type="Proteomes" id="UP000887565"/>
    </source>
</evidence>
<name>A0A915L513_ROMCU</name>
<dbReference type="WBParaSite" id="nRc.2.0.1.t45847-RA">
    <property type="protein sequence ID" value="nRc.2.0.1.t45847-RA"/>
    <property type="gene ID" value="nRc.2.0.1.g45847"/>
</dbReference>
<dbReference type="CDD" id="cd01670">
    <property type="entry name" value="Death"/>
    <property type="match status" value="1"/>
</dbReference>
<dbReference type="PROSITE" id="PS50017">
    <property type="entry name" value="DEATH_DOMAIN"/>
    <property type="match status" value="1"/>
</dbReference>
<organism evidence="2 3">
    <name type="scientific">Romanomermis culicivorax</name>
    <name type="common">Nematode worm</name>
    <dbReference type="NCBI Taxonomy" id="13658"/>
    <lineage>
        <taxon>Eukaryota</taxon>
        <taxon>Metazoa</taxon>
        <taxon>Ecdysozoa</taxon>
        <taxon>Nematoda</taxon>
        <taxon>Enoplea</taxon>
        <taxon>Dorylaimia</taxon>
        <taxon>Mermithida</taxon>
        <taxon>Mermithoidea</taxon>
        <taxon>Mermithidae</taxon>
        <taxon>Romanomermis</taxon>
    </lineage>
</organism>
<dbReference type="Proteomes" id="UP000887565">
    <property type="component" value="Unplaced"/>
</dbReference>
<proteinExistence type="predicted"/>
<dbReference type="InterPro" id="IPR011029">
    <property type="entry name" value="DEATH-like_dom_sf"/>
</dbReference>
<dbReference type="AlphaFoldDB" id="A0A915L513"/>
<dbReference type="Gene3D" id="1.10.533.10">
    <property type="entry name" value="Death Domain, Fas"/>
    <property type="match status" value="1"/>
</dbReference>
<evidence type="ECO:0000313" key="3">
    <source>
        <dbReference type="WBParaSite" id="nRc.2.0.1.t45847-RA"/>
    </source>
</evidence>
<dbReference type="InterPro" id="IPR000488">
    <property type="entry name" value="Death_dom"/>
</dbReference>